<sequence>DRSGNKKTCVKRPVTVTHITTDAQTVRRGMKRDIAALGVSVQRGGTPGMFFADR</sequence>
<comment type="caution">
    <text evidence="1">The sequence shown here is derived from an EMBL/GenBank/DDBJ whole genome shotgun (WGS) entry which is preliminary data.</text>
</comment>
<gene>
    <name evidence="1" type="ORF">BaRGS_00017420</name>
</gene>
<organism evidence="1 2">
    <name type="scientific">Batillaria attramentaria</name>
    <dbReference type="NCBI Taxonomy" id="370345"/>
    <lineage>
        <taxon>Eukaryota</taxon>
        <taxon>Metazoa</taxon>
        <taxon>Spiralia</taxon>
        <taxon>Lophotrochozoa</taxon>
        <taxon>Mollusca</taxon>
        <taxon>Gastropoda</taxon>
        <taxon>Caenogastropoda</taxon>
        <taxon>Sorbeoconcha</taxon>
        <taxon>Cerithioidea</taxon>
        <taxon>Batillariidae</taxon>
        <taxon>Batillaria</taxon>
    </lineage>
</organism>
<feature type="non-terminal residue" evidence="1">
    <location>
        <position position="1"/>
    </location>
</feature>
<name>A0ABD0KWP4_9CAEN</name>
<dbReference type="AlphaFoldDB" id="A0ABD0KWP4"/>
<dbReference type="Proteomes" id="UP001519460">
    <property type="component" value="Unassembled WGS sequence"/>
</dbReference>
<accession>A0ABD0KWP4</accession>
<keyword evidence="2" id="KW-1185">Reference proteome</keyword>
<evidence type="ECO:0000313" key="1">
    <source>
        <dbReference type="EMBL" id="KAK7491319.1"/>
    </source>
</evidence>
<reference evidence="1 2" key="1">
    <citation type="journal article" date="2023" name="Sci. Data">
        <title>Genome assembly of the Korean intertidal mud-creeper Batillaria attramentaria.</title>
        <authorList>
            <person name="Patra A.K."/>
            <person name="Ho P.T."/>
            <person name="Jun S."/>
            <person name="Lee S.J."/>
            <person name="Kim Y."/>
            <person name="Won Y.J."/>
        </authorList>
    </citation>
    <scope>NUCLEOTIDE SEQUENCE [LARGE SCALE GENOMIC DNA]</scope>
    <source>
        <strain evidence="1">Wonlab-2016</strain>
    </source>
</reference>
<protein>
    <submittedName>
        <fullName evidence="1">Uncharacterized protein</fullName>
    </submittedName>
</protein>
<proteinExistence type="predicted"/>
<evidence type="ECO:0000313" key="2">
    <source>
        <dbReference type="Proteomes" id="UP001519460"/>
    </source>
</evidence>
<dbReference type="EMBL" id="JACVVK020000116">
    <property type="protein sequence ID" value="KAK7491319.1"/>
    <property type="molecule type" value="Genomic_DNA"/>
</dbReference>